<evidence type="ECO:0000256" key="3">
    <source>
        <dbReference type="SAM" id="MobiDB-lite"/>
    </source>
</evidence>
<proteinExistence type="inferred from homology"/>
<dbReference type="Proteomes" id="UP001428290">
    <property type="component" value="Unassembled WGS sequence"/>
</dbReference>
<organism evidence="6 7">
    <name type="scientific">Herpetosiphon gulosus</name>
    <dbReference type="NCBI Taxonomy" id="1973496"/>
    <lineage>
        <taxon>Bacteria</taxon>
        <taxon>Bacillati</taxon>
        <taxon>Chloroflexota</taxon>
        <taxon>Chloroflexia</taxon>
        <taxon>Herpetosiphonales</taxon>
        <taxon>Herpetosiphonaceae</taxon>
        <taxon>Herpetosiphon</taxon>
    </lineage>
</organism>
<name>A0ABP9WU35_9CHLR</name>
<feature type="chain" id="PRO_5047437436" description="Leucine-binding protein domain-containing protein" evidence="4">
    <location>
        <begin position="20"/>
        <end position="450"/>
    </location>
</feature>
<dbReference type="Gene3D" id="3.40.50.2300">
    <property type="match status" value="2"/>
</dbReference>
<dbReference type="Pfam" id="PF13458">
    <property type="entry name" value="Peripla_BP_6"/>
    <property type="match status" value="1"/>
</dbReference>
<dbReference type="InterPro" id="IPR051010">
    <property type="entry name" value="BCAA_transport"/>
</dbReference>
<dbReference type="SUPFAM" id="SSF53822">
    <property type="entry name" value="Periplasmic binding protein-like I"/>
    <property type="match status" value="1"/>
</dbReference>
<gene>
    <name evidence="6" type="ORF">Hgul01_00484</name>
</gene>
<dbReference type="RefSeq" id="WP_345720349.1">
    <property type="nucleotide sequence ID" value="NZ_BAABRU010000002.1"/>
</dbReference>
<comment type="similarity">
    <text evidence="1">Belongs to the leucine-binding protein family.</text>
</comment>
<evidence type="ECO:0000256" key="4">
    <source>
        <dbReference type="SAM" id="SignalP"/>
    </source>
</evidence>
<feature type="domain" description="Leucine-binding protein" evidence="5">
    <location>
        <begin position="76"/>
        <end position="420"/>
    </location>
</feature>
<evidence type="ECO:0000313" key="7">
    <source>
        <dbReference type="Proteomes" id="UP001428290"/>
    </source>
</evidence>
<evidence type="ECO:0000313" key="6">
    <source>
        <dbReference type="EMBL" id="GAA5526707.1"/>
    </source>
</evidence>
<dbReference type="EMBL" id="BAABRU010000002">
    <property type="protein sequence ID" value="GAA5526707.1"/>
    <property type="molecule type" value="Genomic_DNA"/>
</dbReference>
<dbReference type="PANTHER" id="PTHR30483">
    <property type="entry name" value="LEUCINE-SPECIFIC-BINDING PROTEIN"/>
    <property type="match status" value="1"/>
</dbReference>
<dbReference type="PANTHER" id="PTHR30483:SF6">
    <property type="entry name" value="PERIPLASMIC BINDING PROTEIN OF ABC TRANSPORTER FOR NATURAL AMINO ACIDS"/>
    <property type="match status" value="1"/>
</dbReference>
<dbReference type="InterPro" id="IPR028082">
    <property type="entry name" value="Peripla_BP_I"/>
</dbReference>
<evidence type="ECO:0000256" key="2">
    <source>
        <dbReference type="ARBA" id="ARBA00022729"/>
    </source>
</evidence>
<feature type="signal peptide" evidence="4">
    <location>
        <begin position="1"/>
        <end position="19"/>
    </location>
</feature>
<accession>A0ABP9WU35</accession>
<feature type="region of interest" description="Disordered" evidence="3">
    <location>
        <begin position="26"/>
        <end position="69"/>
    </location>
</feature>
<reference evidence="6 7" key="1">
    <citation type="submission" date="2024-02" db="EMBL/GenBank/DDBJ databases">
        <title>Herpetosiphon gulosus NBRC 112829.</title>
        <authorList>
            <person name="Ichikawa N."/>
            <person name="Katano-Makiyama Y."/>
            <person name="Hidaka K."/>
        </authorList>
    </citation>
    <scope>NUCLEOTIDE SEQUENCE [LARGE SCALE GENOMIC DNA]</scope>
    <source>
        <strain evidence="6 7">NBRC 112829</strain>
    </source>
</reference>
<keyword evidence="2 4" id="KW-0732">Signal</keyword>
<keyword evidence="7" id="KW-1185">Reference proteome</keyword>
<evidence type="ECO:0000256" key="1">
    <source>
        <dbReference type="ARBA" id="ARBA00010062"/>
    </source>
</evidence>
<evidence type="ECO:0000259" key="5">
    <source>
        <dbReference type="Pfam" id="PF13458"/>
    </source>
</evidence>
<dbReference type="InterPro" id="IPR028081">
    <property type="entry name" value="Leu-bd"/>
</dbReference>
<dbReference type="PROSITE" id="PS51257">
    <property type="entry name" value="PROKAR_LIPOPROTEIN"/>
    <property type="match status" value="1"/>
</dbReference>
<protein>
    <recommendedName>
        <fullName evidence="5">Leucine-binding protein domain-containing protein</fullName>
    </recommendedName>
</protein>
<sequence>MKRLISMLVILVTAIQLLAACSSGTGVEPTAATNPTSDSAQATQAPPATTAPAATTESTEPTAAATSDSAAATGKPIKIGLITDQSKALSLYGTQEINGFMLGLEYATNGTMQVAGRPIEVIVKDDENNPERARQLARELIEKDGVELLQCCASTSSALTVIEIAKENNIIAMIDPAAGPQITGSNFNRFVFRTGRNTLQDALTAGPYMVENVGKEFVQLAPDTDFGKGSAASWRSIIEANGGTFVSDDVFIPADTTDFTPYLQKLLDAADEKQAKVLMVTWAGANFPRLFQQMQEQGVLDKLTLATGFGDNVTMPMVYADAVGSVGMIAYHYTLPKNEVNDWLVEQHKAKYGSYPDLFTAGGMASGIATVRGLEATKGDTNADALIAALEGMSFEGPKGTYTFRKEDHQALQPMYMVKLISITDPDAKFFELLQERSAEQTAPPVMVTE</sequence>
<comment type="caution">
    <text evidence="6">The sequence shown here is derived from an EMBL/GenBank/DDBJ whole genome shotgun (WGS) entry which is preliminary data.</text>
</comment>
<feature type="compositionally biased region" description="Low complexity" evidence="3">
    <location>
        <begin position="37"/>
        <end position="69"/>
    </location>
</feature>
<dbReference type="CDD" id="cd06328">
    <property type="entry name" value="PBP1_SBP-like"/>
    <property type="match status" value="1"/>
</dbReference>